<keyword evidence="7 8" id="KW-0275">Fatty acid biosynthesis</keyword>
<dbReference type="Proteomes" id="UP000589036">
    <property type="component" value="Unassembled WGS sequence"/>
</dbReference>
<evidence type="ECO:0000256" key="3">
    <source>
        <dbReference type="ARBA" id="ARBA00022723"/>
    </source>
</evidence>
<dbReference type="InterPro" id="IPR008278">
    <property type="entry name" value="4-PPantetheinyl_Trfase_dom"/>
</dbReference>
<reference evidence="10 11" key="1">
    <citation type="submission" date="2020-07" db="EMBL/GenBank/DDBJ databases">
        <title>Sequencing the genomes of 1000 actinobacteria strains.</title>
        <authorList>
            <person name="Klenk H.-P."/>
        </authorList>
    </citation>
    <scope>NUCLEOTIDE SEQUENCE [LARGE SCALE GENOMIC DNA]</scope>
    <source>
        <strain evidence="10 11">CXB654</strain>
    </source>
</reference>
<comment type="subcellular location">
    <subcellularLocation>
        <location evidence="8">Cytoplasm</location>
    </subcellularLocation>
</comment>
<dbReference type="GO" id="GO:0008897">
    <property type="term" value="F:holo-[acyl-carrier-protein] synthase activity"/>
    <property type="evidence" value="ECO:0007669"/>
    <property type="project" value="UniProtKB-UniRule"/>
</dbReference>
<evidence type="ECO:0000259" key="9">
    <source>
        <dbReference type="Pfam" id="PF01648"/>
    </source>
</evidence>
<keyword evidence="3 8" id="KW-0479">Metal-binding</keyword>
<name>A0A852U9G5_9ACTN</name>
<evidence type="ECO:0000313" key="10">
    <source>
        <dbReference type="EMBL" id="NYE50590.1"/>
    </source>
</evidence>
<keyword evidence="11" id="KW-1185">Reference proteome</keyword>
<keyword evidence="2 8" id="KW-0808">Transferase</keyword>
<dbReference type="GO" id="GO:0000287">
    <property type="term" value="F:magnesium ion binding"/>
    <property type="evidence" value="ECO:0007669"/>
    <property type="project" value="UniProtKB-UniRule"/>
</dbReference>
<feature type="binding site" evidence="8">
    <location>
        <position position="58"/>
    </location>
    <ligand>
        <name>Mg(2+)</name>
        <dbReference type="ChEBI" id="CHEBI:18420"/>
    </ligand>
</feature>
<dbReference type="Gene3D" id="3.90.470.20">
    <property type="entry name" value="4'-phosphopantetheinyl transferase domain"/>
    <property type="match status" value="1"/>
</dbReference>
<dbReference type="InterPro" id="IPR002582">
    <property type="entry name" value="ACPS"/>
</dbReference>
<dbReference type="GO" id="GO:0005737">
    <property type="term" value="C:cytoplasm"/>
    <property type="evidence" value="ECO:0007669"/>
    <property type="project" value="UniProtKB-SubCell"/>
</dbReference>
<comment type="caution">
    <text evidence="10">The sequence shown here is derived from an EMBL/GenBank/DDBJ whole genome shotgun (WGS) entry which is preliminary data.</text>
</comment>
<keyword evidence="6 8" id="KW-0443">Lipid metabolism</keyword>
<keyword evidence="1 8" id="KW-0444">Lipid biosynthesis</keyword>
<protein>
    <recommendedName>
        <fullName evidence="8">Holo-[acyl-carrier-protein] synthase</fullName>
        <shortName evidence="8">Holo-ACP synthase</shortName>
        <ecNumber evidence="8">2.7.8.7</ecNumber>
    </recommendedName>
    <alternativeName>
        <fullName evidence="8">4'-phosphopantetheinyl transferase AcpS</fullName>
    </alternativeName>
</protein>
<dbReference type="EC" id="2.7.8.7" evidence="8"/>
<dbReference type="NCBIfam" id="TIGR00556">
    <property type="entry name" value="pantethn_trn"/>
    <property type="match status" value="1"/>
</dbReference>
<sequence length="139" mass="14824">MSQRIGVDLVPLARIRPLLAAERREVLERMLRPDEISNCRRGGRLDVPALAGRIAAKEAVFKLLREDGVPLPWLSIGVSAKSGTWPKVALEGEALSLAQASGIQSDISVSISHDGDYAVAAAVCEIADPVYEPSPPTAD</sequence>
<dbReference type="AlphaFoldDB" id="A0A852U9G5"/>
<evidence type="ECO:0000256" key="6">
    <source>
        <dbReference type="ARBA" id="ARBA00023098"/>
    </source>
</evidence>
<keyword evidence="5 8" id="KW-0460">Magnesium</keyword>
<dbReference type="RefSeq" id="WP_179646047.1">
    <property type="nucleotide sequence ID" value="NZ_BAAAYY010000044.1"/>
</dbReference>
<gene>
    <name evidence="8" type="primary">acpS</name>
    <name evidence="10" type="ORF">HDA32_005710</name>
</gene>
<proteinExistence type="inferred from homology"/>
<keyword evidence="4 8" id="KW-0276">Fatty acid metabolism</keyword>
<comment type="catalytic activity">
    <reaction evidence="8">
        <text>apo-[ACP] + CoA = holo-[ACP] + adenosine 3',5'-bisphosphate + H(+)</text>
        <dbReference type="Rhea" id="RHEA:12068"/>
        <dbReference type="Rhea" id="RHEA-COMP:9685"/>
        <dbReference type="Rhea" id="RHEA-COMP:9690"/>
        <dbReference type="ChEBI" id="CHEBI:15378"/>
        <dbReference type="ChEBI" id="CHEBI:29999"/>
        <dbReference type="ChEBI" id="CHEBI:57287"/>
        <dbReference type="ChEBI" id="CHEBI:58343"/>
        <dbReference type="ChEBI" id="CHEBI:64479"/>
        <dbReference type="EC" id="2.7.8.7"/>
    </reaction>
</comment>
<dbReference type="Pfam" id="PF01648">
    <property type="entry name" value="ACPS"/>
    <property type="match status" value="1"/>
</dbReference>
<dbReference type="SUPFAM" id="SSF56214">
    <property type="entry name" value="4'-phosphopantetheinyl transferase"/>
    <property type="match status" value="1"/>
</dbReference>
<dbReference type="HAMAP" id="MF_00101">
    <property type="entry name" value="AcpS"/>
    <property type="match status" value="1"/>
</dbReference>
<evidence type="ECO:0000256" key="2">
    <source>
        <dbReference type="ARBA" id="ARBA00022679"/>
    </source>
</evidence>
<keyword evidence="8" id="KW-0963">Cytoplasm</keyword>
<dbReference type="InterPro" id="IPR037143">
    <property type="entry name" value="4-PPantetheinyl_Trfase_dom_sf"/>
</dbReference>
<dbReference type="InterPro" id="IPR004568">
    <property type="entry name" value="Ppantetheine-prot_Trfase_dom"/>
</dbReference>
<comment type="similarity">
    <text evidence="8">Belongs to the P-Pant transferase superfamily. AcpS family.</text>
</comment>
<accession>A0A852U9G5</accession>
<dbReference type="GO" id="GO:0006633">
    <property type="term" value="P:fatty acid biosynthetic process"/>
    <property type="evidence" value="ECO:0007669"/>
    <property type="project" value="UniProtKB-UniRule"/>
</dbReference>
<feature type="domain" description="4'-phosphopantetheinyl transferase" evidence="9">
    <location>
        <begin position="4"/>
        <end position="121"/>
    </location>
</feature>
<evidence type="ECO:0000256" key="1">
    <source>
        <dbReference type="ARBA" id="ARBA00022516"/>
    </source>
</evidence>
<dbReference type="EMBL" id="JACCCC010000001">
    <property type="protein sequence ID" value="NYE50590.1"/>
    <property type="molecule type" value="Genomic_DNA"/>
</dbReference>
<evidence type="ECO:0000256" key="4">
    <source>
        <dbReference type="ARBA" id="ARBA00022832"/>
    </source>
</evidence>
<feature type="binding site" evidence="8">
    <location>
        <position position="8"/>
    </location>
    <ligand>
        <name>Mg(2+)</name>
        <dbReference type="ChEBI" id="CHEBI:18420"/>
    </ligand>
</feature>
<organism evidence="10 11">
    <name type="scientific">Spinactinospora alkalitolerans</name>
    <dbReference type="NCBI Taxonomy" id="687207"/>
    <lineage>
        <taxon>Bacteria</taxon>
        <taxon>Bacillati</taxon>
        <taxon>Actinomycetota</taxon>
        <taxon>Actinomycetes</taxon>
        <taxon>Streptosporangiales</taxon>
        <taxon>Nocardiopsidaceae</taxon>
        <taxon>Spinactinospora</taxon>
    </lineage>
</organism>
<evidence type="ECO:0000256" key="8">
    <source>
        <dbReference type="HAMAP-Rule" id="MF_00101"/>
    </source>
</evidence>
<evidence type="ECO:0000256" key="5">
    <source>
        <dbReference type="ARBA" id="ARBA00022842"/>
    </source>
</evidence>
<evidence type="ECO:0000313" key="11">
    <source>
        <dbReference type="Proteomes" id="UP000589036"/>
    </source>
</evidence>
<comment type="function">
    <text evidence="8">Transfers the 4'-phosphopantetheine moiety from coenzyme A to a Ser of acyl-carrier-protein.</text>
</comment>
<comment type="cofactor">
    <cofactor evidence="8">
        <name>Mg(2+)</name>
        <dbReference type="ChEBI" id="CHEBI:18420"/>
    </cofactor>
</comment>
<evidence type="ECO:0000256" key="7">
    <source>
        <dbReference type="ARBA" id="ARBA00023160"/>
    </source>
</evidence>